<dbReference type="SUPFAM" id="SSF52172">
    <property type="entry name" value="CheY-like"/>
    <property type="match status" value="1"/>
</dbReference>
<keyword evidence="2" id="KW-0812">Transmembrane</keyword>
<keyword evidence="1" id="KW-0597">Phosphoprotein</keyword>
<proteinExistence type="predicted"/>
<reference evidence="4" key="1">
    <citation type="submission" date="2019-02" db="EMBL/GenBank/DDBJ databases">
        <authorList>
            <person name="Gruber-Vodicka R. H."/>
            <person name="Seah K. B. B."/>
        </authorList>
    </citation>
    <scope>NUCLEOTIDE SEQUENCE</scope>
    <source>
        <strain evidence="5">BECK_S1320</strain>
        <strain evidence="4">BECK_S1321</strain>
    </source>
</reference>
<name>A0A450YBY3_9GAMM</name>
<dbReference type="AlphaFoldDB" id="A0A450YBY3"/>
<organism evidence="4">
    <name type="scientific">Candidatus Kentrum sp. SD</name>
    <dbReference type="NCBI Taxonomy" id="2126332"/>
    <lineage>
        <taxon>Bacteria</taxon>
        <taxon>Pseudomonadati</taxon>
        <taxon>Pseudomonadota</taxon>
        <taxon>Gammaproteobacteria</taxon>
        <taxon>Candidatus Kentrum</taxon>
    </lineage>
</organism>
<dbReference type="InterPro" id="IPR011006">
    <property type="entry name" value="CheY-like_superfamily"/>
</dbReference>
<evidence type="ECO:0000256" key="2">
    <source>
        <dbReference type="SAM" id="Phobius"/>
    </source>
</evidence>
<dbReference type="EMBL" id="CAADFR010000032">
    <property type="protein sequence ID" value="VFK39049.1"/>
    <property type="molecule type" value="Genomic_DNA"/>
</dbReference>
<evidence type="ECO:0000256" key="1">
    <source>
        <dbReference type="PROSITE-ProRule" id="PRU00169"/>
    </source>
</evidence>
<feature type="domain" description="Response regulatory" evidence="3">
    <location>
        <begin position="2"/>
        <end position="128"/>
    </location>
</feature>
<dbReference type="InterPro" id="IPR001789">
    <property type="entry name" value="Sig_transdc_resp-reg_receiver"/>
</dbReference>
<gene>
    <name evidence="5" type="ORF">BECKSD772E_GA0070983_10313</name>
    <name evidence="4" type="ORF">BECKSD772F_GA0070984_10323</name>
</gene>
<dbReference type="GO" id="GO:0000160">
    <property type="term" value="P:phosphorelay signal transduction system"/>
    <property type="evidence" value="ECO:0007669"/>
    <property type="project" value="InterPro"/>
</dbReference>
<protein>
    <recommendedName>
        <fullName evidence="3">Response regulatory domain-containing protein</fullName>
    </recommendedName>
</protein>
<evidence type="ECO:0000313" key="5">
    <source>
        <dbReference type="EMBL" id="VFK43909.1"/>
    </source>
</evidence>
<dbReference type="PROSITE" id="PS50110">
    <property type="entry name" value="RESPONSE_REGULATORY"/>
    <property type="match status" value="1"/>
</dbReference>
<feature type="modified residue" description="4-aspartylphosphate" evidence="1">
    <location>
        <position position="59"/>
    </location>
</feature>
<feature type="transmembrane region" description="Helical" evidence="2">
    <location>
        <begin position="159"/>
        <end position="180"/>
    </location>
</feature>
<dbReference type="EMBL" id="CAADFU010000031">
    <property type="protein sequence ID" value="VFK43909.1"/>
    <property type="molecule type" value="Genomic_DNA"/>
</dbReference>
<dbReference type="Gene3D" id="3.40.50.2300">
    <property type="match status" value="1"/>
</dbReference>
<sequence>MKYLIIDDVPDMLKFLIRALREAGHTVMTARSLDVGWQWIHREPGESPEKKPFDLVLLDLVLDRKSPEFTWKQGLVWKELALLGHGDLPMSGQSPGAASVASAQRSATTLLLRNLSSVSLDTATSRKRSRVRAGGVGMGTIGATRQPIKNTAEREALGFMFYSYHGVTGVFIVIYPRIFLTAM</sequence>
<accession>A0A450YBY3</accession>
<evidence type="ECO:0000259" key="3">
    <source>
        <dbReference type="PROSITE" id="PS50110"/>
    </source>
</evidence>
<evidence type="ECO:0000313" key="4">
    <source>
        <dbReference type="EMBL" id="VFK39049.1"/>
    </source>
</evidence>
<keyword evidence="2" id="KW-0472">Membrane</keyword>
<keyword evidence="2" id="KW-1133">Transmembrane helix</keyword>